<evidence type="ECO:0000313" key="10">
    <source>
        <dbReference type="EMBL" id="CAH2044581.1"/>
    </source>
</evidence>
<evidence type="ECO:0000256" key="7">
    <source>
        <dbReference type="ARBA" id="ARBA00023242"/>
    </source>
</evidence>
<dbReference type="GO" id="GO:0003677">
    <property type="term" value="F:DNA binding"/>
    <property type="evidence" value="ECO:0007669"/>
    <property type="project" value="UniProtKB-KW"/>
</dbReference>
<evidence type="ECO:0000256" key="3">
    <source>
        <dbReference type="ARBA" id="ARBA00022473"/>
    </source>
</evidence>
<accession>A0AAU9RQ61</accession>
<keyword evidence="11" id="KW-1185">Reference proteome</keyword>
<feature type="region of interest" description="Disordered" evidence="8">
    <location>
        <begin position="47"/>
        <end position="91"/>
    </location>
</feature>
<reference evidence="10 11" key="1">
    <citation type="submission" date="2022-03" db="EMBL/GenBank/DDBJ databases">
        <authorList>
            <person name="Nunn A."/>
            <person name="Chopra R."/>
            <person name="Nunn A."/>
            <person name="Contreras Garrido A."/>
        </authorList>
    </citation>
    <scope>NUCLEOTIDE SEQUENCE [LARGE SCALE GENOMIC DNA]</scope>
</reference>
<feature type="compositionally biased region" description="Polar residues" evidence="8">
    <location>
        <begin position="71"/>
        <end position="89"/>
    </location>
</feature>
<dbReference type="GO" id="GO:0005634">
    <property type="term" value="C:nucleus"/>
    <property type="evidence" value="ECO:0007669"/>
    <property type="project" value="UniProtKB-SubCell"/>
</dbReference>
<evidence type="ECO:0000256" key="1">
    <source>
        <dbReference type="ARBA" id="ARBA00004123"/>
    </source>
</evidence>
<dbReference type="PANTHER" id="PTHR31165:SF70">
    <property type="entry name" value="PROTEIN LIGHT-DEPENDENT SHORT HYPOCOTYLS 1"/>
    <property type="match status" value="1"/>
</dbReference>
<name>A0AAU9RQ61_THLAR</name>
<dbReference type="Pfam" id="PF04852">
    <property type="entry name" value="ALOG_dom"/>
    <property type="match status" value="1"/>
</dbReference>
<organism evidence="10 11">
    <name type="scientific">Thlaspi arvense</name>
    <name type="common">Field penny-cress</name>
    <dbReference type="NCBI Taxonomy" id="13288"/>
    <lineage>
        <taxon>Eukaryota</taxon>
        <taxon>Viridiplantae</taxon>
        <taxon>Streptophyta</taxon>
        <taxon>Embryophyta</taxon>
        <taxon>Tracheophyta</taxon>
        <taxon>Spermatophyta</taxon>
        <taxon>Magnoliopsida</taxon>
        <taxon>eudicotyledons</taxon>
        <taxon>Gunneridae</taxon>
        <taxon>Pentapetalae</taxon>
        <taxon>rosids</taxon>
        <taxon>malvids</taxon>
        <taxon>Brassicales</taxon>
        <taxon>Brassicaceae</taxon>
        <taxon>Thlaspideae</taxon>
        <taxon>Thlaspi</taxon>
    </lineage>
</organism>
<proteinExistence type="inferred from homology"/>
<evidence type="ECO:0000256" key="5">
    <source>
        <dbReference type="ARBA" id="ARBA00023125"/>
    </source>
</evidence>
<dbReference type="EMBL" id="OU466858">
    <property type="protein sequence ID" value="CAH2044581.1"/>
    <property type="molecule type" value="Genomic_DNA"/>
</dbReference>
<keyword evidence="5" id="KW-0238">DNA-binding</keyword>
<evidence type="ECO:0000256" key="6">
    <source>
        <dbReference type="ARBA" id="ARBA00023163"/>
    </source>
</evidence>
<evidence type="ECO:0000256" key="4">
    <source>
        <dbReference type="ARBA" id="ARBA00023015"/>
    </source>
</evidence>
<evidence type="ECO:0000256" key="8">
    <source>
        <dbReference type="SAM" id="MobiDB-lite"/>
    </source>
</evidence>
<keyword evidence="7" id="KW-0539">Nucleus</keyword>
<dbReference type="GO" id="GO:0009416">
    <property type="term" value="P:response to light stimulus"/>
    <property type="evidence" value="ECO:0007669"/>
    <property type="project" value="TreeGrafter"/>
</dbReference>
<evidence type="ECO:0000256" key="2">
    <source>
        <dbReference type="ARBA" id="ARBA00010308"/>
    </source>
</evidence>
<sequence>MSCQCSTSSSPLDPLVTLAFSLISYEITLFYANPNLLIHSNAKTLNQIPSSSFYSPNSKSKKRAMELISHQARNPNTSTQLTPPSSSRYENQKRRDWNTFCQYLRNHRPPLSLPSCSGAHVLEFLRYLD</sequence>
<dbReference type="InterPro" id="IPR006936">
    <property type="entry name" value="ALOG_dom"/>
</dbReference>
<dbReference type="PANTHER" id="PTHR31165">
    <property type="entry name" value="PROTEIN G1-LIKE2"/>
    <property type="match status" value="1"/>
</dbReference>
<keyword evidence="4" id="KW-0805">Transcription regulation</keyword>
<keyword evidence="3" id="KW-0217">Developmental protein</keyword>
<gene>
    <name evidence="10" type="ORF">TAV2_LOCUS7924</name>
</gene>
<keyword evidence="6" id="KW-0804">Transcription</keyword>
<dbReference type="InterPro" id="IPR040222">
    <property type="entry name" value="ALOG"/>
</dbReference>
<dbReference type="GO" id="GO:0009299">
    <property type="term" value="P:mRNA transcription"/>
    <property type="evidence" value="ECO:0007669"/>
    <property type="project" value="TreeGrafter"/>
</dbReference>
<dbReference type="Proteomes" id="UP000836841">
    <property type="component" value="Chromosome 2"/>
</dbReference>
<evidence type="ECO:0000313" key="11">
    <source>
        <dbReference type="Proteomes" id="UP000836841"/>
    </source>
</evidence>
<dbReference type="AlphaFoldDB" id="A0AAU9RQ61"/>
<comment type="similarity">
    <text evidence="2">Belongs to the plant homeotic and developmental regulators ALOG protein family.</text>
</comment>
<feature type="domain" description="ALOG" evidence="9">
    <location>
        <begin position="88"/>
        <end position="129"/>
    </location>
</feature>
<feature type="non-terminal residue" evidence="10">
    <location>
        <position position="1"/>
    </location>
</feature>
<evidence type="ECO:0000259" key="9">
    <source>
        <dbReference type="PROSITE" id="PS51697"/>
    </source>
</evidence>
<dbReference type="PROSITE" id="PS51697">
    <property type="entry name" value="ALOG"/>
    <property type="match status" value="1"/>
</dbReference>
<protein>
    <recommendedName>
        <fullName evidence="9">ALOG domain-containing protein</fullName>
    </recommendedName>
</protein>
<comment type="subcellular location">
    <subcellularLocation>
        <location evidence="1">Nucleus</location>
    </subcellularLocation>
</comment>